<dbReference type="Proteomes" id="UP000306719">
    <property type="component" value="Unassembled WGS sequence"/>
</dbReference>
<gene>
    <name evidence="1" type="ORF">CWB98_05130</name>
</gene>
<organism evidence="1 2">
    <name type="scientific">Pseudoalteromonas rubra</name>
    <dbReference type="NCBI Taxonomy" id="43658"/>
    <lineage>
        <taxon>Bacteria</taxon>
        <taxon>Pseudomonadati</taxon>
        <taxon>Pseudomonadota</taxon>
        <taxon>Gammaproteobacteria</taxon>
        <taxon>Alteromonadales</taxon>
        <taxon>Pseudoalteromonadaceae</taxon>
        <taxon>Pseudoalteromonas</taxon>
    </lineage>
</organism>
<evidence type="ECO:0008006" key="3">
    <source>
        <dbReference type="Google" id="ProtNLM"/>
    </source>
</evidence>
<comment type="caution">
    <text evidence="1">The sequence shown here is derived from an EMBL/GenBank/DDBJ whole genome shotgun (WGS) entry which is preliminary data.</text>
</comment>
<dbReference type="RefSeq" id="WP_138543879.1">
    <property type="nucleotide sequence ID" value="NZ_PNCJ01000008.1"/>
</dbReference>
<sequence length="132" mass="14847">MSVRFILPVLLILSGCQTVGVDVPLTSKLLGVWTMTYDGSNLRTTQVCEFFENAQRTCIVEEASFSAGFGEAHRNKITGTWRLEGEMLTVTETLNFSSVEHQVQFKVKSTTANQFVLVSERGDVTTWHRVER</sequence>
<evidence type="ECO:0000313" key="1">
    <source>
        <dbReference type="EMBL" id="TMP38558.1"/>
    </source>
</evidence>
<dbReference type="EMBL" id="PNCJ01000008">
    <property type="protein sequence ID" value="TMP38558.1"/>
    <property type="molecule type" value="Genomic_DNA"/>
</dbReference>
<protein>
    <recommendedName>
        <fullName evidence="3">Lipocalin-like domain-containing protein</fullName>
    </recommendedName>
</protein>
<accession>A0A5S3X2D4</accession>
<reference evidence="2" key="2">
    <citation type="submission" date="2019-06" db="EMBL/GenBank/DDBJ databases">
        <title>Co-occurence of chitin degradation, pigmentation and bioactivity in marine Pseudoalteromonas.</title>
        <authorList>
            <person name="Sonnenschein E.C."/>
            <person name="Bech P.K."/>
        </authorList>
    </citation>
    <scope>NUCLEOTIDE SEQUENCE [LARGE SCALE GENOMIC DNA]</scope>
    <source>
        <strain evidence="2">S2599</strain>
    </source>
</reference>
<dbReference type="PROSITE" id="PS51257">
    <property type="entry name" value="PROKAR_LIPOPROTEIN"/>
    <property type="match status" value="1"/>
</dbReference>
<name>A0A5S3X2D4_9GAMM</name>
<dbReference type="OrthoDB" id="9838060at2"/>
<evidence type="ECO:0000313" key="2">
    <source>
        <dbReference type="Proteomes" id="UP000306719"/>
    </source>
</evidence>
<dbReference type="AlphaFoldDB" id="A0A5S3X2D4"/>
<proteinExistence type="predicted"/>
<reference evidence="1 2" key="1">
    <citation type="submission" date="2018-01" db="EMBL/GenBank/DDBJ databases">
        <authorList>
            <person name="Paulsen S."/>
            <person name="Gram L.K."/>
        </authorList>
    </citation>
    <scope>NUCLEOTIDE SEQUENCE [LARGE SCALE GENOMIC DNA]</scope>
    <source>
        <strain evidence="1 2">S2599</strain>
    </source>
</reference>